<protein>
    <recommendedName>
        <fullName evidence="5">N-acetylgalactosamine 6-sulfate sulfatase</fullName>
    </recommendedName>
</protein>
<reference evidence="3 4" key="1">
    <citation type="journal article" date="2018" name="Nat. Biotechnol.">
        <title>A standardized bacterial taxonomy based on genome phylogeny substantially revises the tree of life.</title>
        <authorList>
            <person name="Parks D.H."/>
            <person name="Chuvochina M."/>
            <person name="Waite D.W."/>
            <person name="Rinke C."/>
            <person name="Skarshewski A."/>
            <person name="Chaumeil P.A."/>
            <person name="Hugenholtz P."/>
        </authorList>
    </citation>
    <scope>NUCLEOTIDE SEQUENCE [LARGE SCALE GENOMIC DNA]</scope>
    <source>
        <strain evidence="3">UBA9375</strain>
    </source>
</reference>
<dbReference type="InterPro" id="IPR017850">
    <property type="entry name" value="Alkaline_phosphatase_core_sf"/>
</dbReference>
<accession>A0A3D3RJI4</accession>
<evidence type="ECO:0000256" key="2">
    <source>
        <dbReference type="ARBA" id="ARBA00022801"/>
    </source>
</evidence>
<proteinExistence type="inferred from homology"/>
<comment type="caution">
    <text evidence="3">The sequence shown here is derived from an EMBL/GenBank/DDBJ whole genome shotgun (WGS) entry which is preliminary data.</text>
</comment>
<dbReference type="EMBL" id="DQAY01000211">
    <property type="protein sequence ID" value="HCO27820.1"/>
    <property type="molecule type" value="Genomic_DNA"/>
</dbReference>
<organism evidence="3 4">
    <name type="scientific">Gimesia maris</name>
    <dbReference type="NCBI Taxonomy" id="122"/>
    <lineage>
        <taxon>Bacteria</taxon>
        <taxon>Pseudomonadati</taxon>
        <taxon>Planctomycetota</taxon>
        <taxon>Planctomycetia</taxon>
        <taxon>Planctomycetales</taxon>
        <taxon>Planctomycetaceae</taxon>
        <taxon>Gimesia</taxon>
    </lineage>
</organism>
<evidence type="ECO:0000313" key="4">
    <source>
        <dbReference type="Proteomes" id="UP000263642"/>
    </source>
</evidence>
<dbReference type="GO" id="GO:0004065">
    <property type="term" value="F:arylsulfatase activity"/>
    <property type="evidence" value="ECO:0007669"/>
    <property type="project" value="TreeGrafter"/>
</dbReference>
<dbReference type="PANTHER" id="PTHR42693:SF53">
    <property type="entry name" value="ENDO-4-O-SULFATASE"/>
    <property type="match status" value="1"/>
</dbReference>
<dbReference type="Gene3D" id="3.30.1120.10">
    <property type="match status" value="1"/>
</dbReference>
<dbReference type="SUPFAM" id="SSF53649">
    <property type="entry name" value="Alkaline phosphatase-like"/>
    <property type="match status" value="1"/>
</dbReference>
<name>A0A3D3RJI4_9PLAN</name>
<evidence type="ECO:0000256" key="1">
    <source>
        <dbReference type="ARBA" id="ARBA00008779"/>
    </source>
</evidence>
<comment type="similarity">
    <text evidence="1">Belongs to the sulfatase family.</text>
</comment>
<feature type="non-terminal residue" evidence="3">
    <location>
        <position position="1"/>
    </location>
</feature>
<dbReference type="InterPro" id="IPR050738">
    <property type="entry name" value="Sulfatase"/>
</dbReference>
<dbReference type="Proteomes" id="UP000263642">
    <property type="component" value="Unassembled WGS sequence"/>
</dbReference>
<dbReference type="AlphaFoldDB" id="A0A3D3RJI4"/>
<gene>
    <name evidence="3" type="ORF">DIT97_34300</name>
</gene>
<sequence>LDGQDMLPALAAQTAPEPRTFFFQYRNFSAVRRGKYKLVRIKPNQPFMLFDLEQDLSETTDLAERNPKVLNQLQQAYAGWEREVAENEERRRKSDNGR</sequence>
<keyword evidence="2" id="KW-0378">Hydrolase</keyword>
<evidence type="ECO:0000313" key="3">
    <source>
        <dbReference type="EMBL" id="HCO27820.1"/>
    </source>
</evidence>
<evidence type="ECO:0008006" key="5">
    <source>
        <dbReference type="Google" id="ProtNLM"/>
    </source>
</evidence>
<dbReference type="PANTHER" id="PTHR42693">
    <property type="entry name" value="ARYLSULFATASE FAMILY MEMBER"/>
    <property type="match status" value="1"/>
</dbReference>